<dbReference type="SUPFAM" id="SSF52833">
    <property type="entry name" value="Thioredoxin-like"/>
    <property type="match status" value="1"/>
</dbReference>
<feature type="domain" description="GST C-terminal" evidence="3">
    <location>
        <begin position="87"/>
        <end position="214"/>
    </location>
</feature>
<comment type="similarity">
    <text evidence="1">Belongs to the GST superfamily. Zeta family.</text>
</comment>
<dbReference type="Gene3D" id="1.20.1050.10">
    <property type="match status" value="1"/>
</dbReference>
<dbReference type="InterPro" id="IPR004045">
    <property type="entry name" value="Glutathione_S-Trfase_N"/>
</dbReference>
<dbReference type="CDD" id="cd03191">
    <property type="entry name" value="GST_C_Zeta"/>
    <property type="match status" value="1"/>
</dbReference>
<dbReference type="Pfam" id="PF13410">
    <property type="entry name" value="GST_C_2"/>
    <property type="match status" value="1"/>
</dbReference>
<sequence length="214" mass="23638">MTLYTYFRSSAAYRVRIVLALKGLAWQPSVVHMLRDGGEQHRPEYRAVNPLGLVPTLVDGDAVLVQSTAICEYLEETHPEPPLLPRDSVARAYVRAVMATIACEIHPLDNLRVLHYVTKTLGHDEDEKLAWYRHWVAVGFAGLEALMTKAGRTGRYVHGDTPTLADAFLVPQVFNARRFQCPLDAFPTIVRVADTAAAHPAIASARPDAQVDAA</sequence>
<dbReference type="InterPro" id="IPR005955">
    <property type="entry name" value="GST_Zeta"/>
</dbReference>
<proteinExistence type="inferred from homology"/>
<name>A0A447CZY9_9BRAD</name>
<dbReference type="PROSITE" id="PS50405">
    <property type="entry name" value="GST_CTER"/>
    <property type="match status" value="1"/>
</dbReference>
<reference evidence="5" key="1">
    <citation type="submission" date="2018-10" db="EMBL/GenBank/DDBJ databases">
        <authorList>
            <person name="Peiro R."/>
            <person name="Begona"/>
            <person name="Cbmso G."/>
            <person name="Lopez M."/>
            <person name="Gonzalez S."/>
            <person name="Sacristan E."/>
            <person name="Castillo E."/>
        </authorList>
    </citation>
    <scope>NUCLEOTIDE SEQUENCE [LARGE SCALE GENOMIC DNA]</scope>
</reference>
<dbReference type="EMBL" id="UWOC01000192">
    <property type="protein sequence ID" value="VCU10839.1"/>
    <property type="molecule type" value="Genomic_DNA"/>
</dbReference>
<dbReference type="PROSITE" id="PS50404">
    <property type="entry name" value="GST_NTER"/>
    <property type="match status" value="1"/>
</dbReference>
<dbReference type="InterPro" id="IPR036282">
    <property type="entry name" value="Glutathione-S-Trfase_C_sf"/>
</dbReference>
<dbReference type="GO" id="GO:0005737">
    <property type="term" value="C:cytoplasm"/>
    <property type="evidence" value="ECO:0007669"/>
    <property type="project" value="InterPro"/>
</dbReference>
<evidence type="ECO:0000256" key="1">
    <source>
        <dbReference type="ARBA" id="ARBA00010007"/>
    </source>
</evidence>
<dbReference type="Proteomes" id="UP000289200">
    <property type="component" value="Unassembled WGS sequence"/>
</dbReference>
<dbReference type="InterPro" id="IPR036249">
    <property type="entry name" value="Thioredoxin-like_sf"/>
</dbReference>
<dbReference type="NCBIfam" id="TIGR01262">
    <property type="entry name" value="maiA"/>
    <property type="match status" value="1"/>
</dbReference>
<dbReference type="SUPFAM" id="SSF47616">
    <property type="entry name" value="GST C-terminal domain-like"/>
    <property type="match status" value="1"/>
</dbReference>
<dbReference type="Pfam" id="PF13417">
    <property type="entry name" value="GST_N_3"/>
    <property type="match status" value="1"/>
</dbReference>
<dbReference type="GO" id="GO:0006559">
    <property type="term" value="P:L-phenylalanine catabolic process"/>
    <property type="evidence" value="ECO:0007669"/>
    <property type="project" value="TreeGrafter"/>
</dbReference>
<dbReference type="GO" id="GO:0006749">
    <property type="term" value="P:glutathione metabolic process"/>
    <property type="evidence" value="ECO:0007669"/>
    <property type="project" value="TreeGrafter"/>
</dbReference>
<dbReference type="InterPro" id="IPR034333">
    <property type="entry name" value="GST_Zeta_N"/>
</dbReference>
<dbReference type="GO" id="GO:0004364">
    <property type="term" value="F:glutathione transferase activity"/>
    <property type="evidence" value="ECO:0007669"/>
    <property type="project" value="TreeGrafter"/>
</dbReference>
<dbReference type="CDD" id="cd03042">
    <property type="entry name" value="GST_N_Zeta"/>
    <property type="match status" value="1"/>
</dbReference>
<dbReference type="OrthoDB" id="509852at2"/>
<gene>
    <name evidence="4" type="primary">nagL_2</name>
    <name evidence="4" type="ORF">RHODGE_RHODGE_04404</name>
</gene>
<dbReference type="SFLD" id="SFLDS00019">
    <property type="entry name" value="Glutathione_Transferase_(cytos"/>
    <property type="match status" value="1"/>
</dbReference>
<dbReference type="SFLD" id="SFLDG00358">
    <property type="entry name" value="Main_(cytGST)"/>
    <property type="match status" value="1"/>
</dbReference>
<dbReference type="InterPro" id="IPR040079">
    <property type="entry name" value="Glutathione_S-Trfase"/>
</dbReference>
<dbReference type="InterPro" id="IPR034330">
    <property type="entry name" value="GST_Zeta_C"/>
</dbReference>
<dbReference type="RefSeq" id="WP_129611205.1">
    <property type="nucleotide sequence ID" value="NZ_UWOC01000192.1"/>
</dbReference>
<evidence type="ECO:0000259" key="3">
    <source>
        <dbReference type="PROSITE" id="PS50405"/>
    </source>
</evidence>
<keyword evidence="5" id="KW-1185">Reference proteome</keyword>
<organism evidence="4 5">
    <name type="scientific">Rhodoplanes serenus</name>
    <dbReference type="NCBI Taxonomy" id="200615"/>
    <lineage>
        <taxon>Bacteria</taxon>
        <taxon>Pseudomonadati</taxon>
        <taxon>Pseudomonadota</taxon>
        <taxon>Alphaproteobacteria</taxon>
        <taxon>Hyphomicrobiales</taxon>
        <taxon>Nitrobacteraceae</taxon>
        <taxon>Rhodoplanes</taxon>
    </lineage>
</organism>
<comment type="caution">
    <text evidence="4">The sequence shown here is derived from an EMBL/GenBank/DDBJ whole genome shotgun (WGS) entry which is preliminary data.</text>
</comment>
<dbReference type="GO" id="GO:0016034">
    <property type="term" value="F:maleylacetoacetate isomerase activity"/>
    <property type="evidence" value="ECO:0007669"/>
    <property type="project" value="TreeGrafter"/>
</dbReference>
<dbReference type="PANTHER" id="PTHR42673">
    <property type="entry name" value="MALEYLACETOACETATE ISOMERASE"/>
    <property type="match status" value="1"/>
</dbReference>
<dbReference type="InterPro" id="IPR010987">
    <property type="entry name" value="Glutathione-S-Trfase_C-like"/>
</dbReference>
<evidence type="ECO:0000259" key="2">
    <source>
        <dbReference type="PROSITE" id="PS50404"/>
    </source>
</evidence>
<dbReference type="Gene3D" id="3.40.30.10">
    <property type="entry name" value="Glutaredoxin"/>
    <property type="match status" value="1"/>
</dbReference>
<dbReference type="PANTHER" id="PTHR42673:SF21">
    <property type="entry name" value="GLUTATHIONE S-TRANSFERASE YFCF"/>
    <property type="match status" value="1"/>
</dbReference>
<accession>A0A447CZY9</accession>
<protein>
    <submittedName>
        <fullName evidence="4">Maleylpyruvate isomerase</fullName>
    </submittedName>
</protein>
<evidence type="ECO:0000313" key="5">
    <source>
        <dbReference type="Proteomes" id="UP000289200"/>
    </source>
</evidence>
<evidence type="ECO:0000313" key="4">
    <source>
        <dbReference type="EMBL" id="VCU10839.1"/>
    </source>
</evidence>
<feature type="domain" description="GST N-terminal" evidence="2">
    <location>
        <begin position="1"/>
        <end position="82"/>
    </location>
</feature>
<dbReference type="AlphaFoldDB" id="A0A447CZY9"/>
<keyword evidence="4" id="KW-0413">Isomerase</keyword>